<dbReference type="EMBL" id="JAINUF010000013">
    <property type="protein sequence ID" value="KAJ8343773.1"/>
    <property type="molecule type" value="Genomic_DNA"/>
</dbReference>
<evidence type="ECO:0000313" key="2">
    <source>
        <dbReference type="Proteomes" id="UP001152622"/>
    </source>
</evidence>
<dbReference type="Proteomes" id="UP001152622">
    <property type="component" value="Chromosome 13"/>
</dbReference>
<protein>
    <submittedName>
        <fullName evidence="1">Uncharacterized protein</fullName>
    </submittedName>
</protein>
<evidence type="ECO:0000313" key="1">
    <source>
        <dbReference type="EMBL" id="KAJ8343773.1"/>
    </source>
</evidence>
<proteinExistence type="predicted"/>
<keyword evidence="2" id="KW-1185">Reference proteome</keyword>
<gene>
    <name evidence="1" type="ORF">SKAU_G00311020</name>
</gene>
<sequence>MPQYAVRLSAGSRAGRESSAITILAFCSTQGLAAARLCGHSDFANGCGEKLGALSEGVLTGSSWLRDSLPGLTHFNIPSQF</sequence>
<dbReference type="AlphaFoldDB" id="A0A9Q1ERV2"/>
<name>A0A9Q1ERV2_SYNKA</name>
<comment type="caution">
    <text evidence="1">The sequence shown here is derived from an EMBL/GenBank/DDBJ whole genome shotgun (WGS) entry which is preliminary data.</text>
</comment>
<accession>A0A9Q1ERV2</accession>
<organism evidence="1 2">
    <name type="scientific">Synaphobranchus kaupii</name>
    <name type="common">Kaup's arrowtooth eel</name>
    <dbReference type="NCBI Taxonomy" id="118154"/>
    <lineage>
        <taxon>Eukaryota</taxon>
        <taxon>Metazoa</taxon>
        <taxon>Chordata</taxon>
        <taxon>Craniata</taxon>
        <taxon>Vertebrata</taxon>
        <taxon>Euteleostomi</taxon>
        <taxon>Actinopterygii</taxon>
        <taxon>Neopterygii</taxon>
        <taxon>Teleostei</taxon>
        <taxon>Anguilliformes</taxon>
        <taxon>Synaphobranchidae</taxon>
        <taxon>Synaphobranchus</taxon>
    </lineage>
</organism>
<reference evidence="1" key="1">
    <citation type="journal article" date="2023" name="Science">
        <title>Genome structures resolve the early diversification of teleost fishes.</title>
        <authorList>
            <person name="Parey E."/>
            <person name="Louis A."/>
            <person name="Montfort J."/>
            <person name="Bouchez O."/>
            <person name="Roques C."/>
            <person name="Iampietro C."/>
            <person name="Lluch J."/>
            <person name="Castinel A."/>
            <person name="Donnadieu C."/>
            <person name="Desvignes T."/>
            <person name="Floi Bucao C."/>
            <person name="Jouanno E."/>
            <person name="Wen M."/>
            <person name="Mejri S."/>
            <person name="Dirks R."/>
            <person name="Jansen H."/>
            <person name="Henkel C."/>
            <person name="Chen W.J."/>
            <person name="Zahm M."/>
            <person name="Cabau C."/>
            <person name="Klopp C."/>
            <person name="Thompson A.W."/>
            <person name="Robinson-Rechavi M."/>
            <person name="Braasch I."/>
            <person name="Lecointre G."/>
            <person name="Bobe J."/>
            <person name="Postlethwait J.H."/>
            <person name="Berthelot C."/>
            <person name="Roest Crollius H."/>
            <person name="Guiguen Y."/>
        </authorList>
    </citation>
    <scope>NUCLEOTIDE SEQUENCE</scope>
    <source>
        <strain evidence="1">WJC10195</strain>
    </source>
</reference>